<dbReference type="InterPro" id="IPR039420">
    <property type="entry name" value="WalR-like"/>
</dbReference>
<dbReference type="InterPro" id="IPR011006">
    <property type="entry name" value="CheY-like_superfamily"/>
</dbReference>
<dbReference type="Gene3D" id="1.10.10.10">
    <property type="entry name" value="Winged helix-like DNA-binding domain superfamily/Winged helix DNA-binding domain"/>
    <property type="match status" value="1"/>
</dbReference>
<dbReference type="GO" id="GO:0032993">
    <property type="term" value="C:protein-DNA complex"/>
    <property type="evidence" value="ECO:0007669"/>
    <property type="project" value="TreeGrafter"/>
</dbReference>
<dbReference type="SUPFAM" id="SSF52172">
    <property type="entry name" value="CheY-like"/>
    <property type="match status" value="1"/>
</dbReference>
<keyword evidence="4 7" id="KW-0238">DNA-binding</keyword>
<evidence type="ECO:0000259" key="8">
    <source>
        <dbReference type="PROSITE" id="PS50110"/>
    </source>
</evidence>
<evidence type="ECO:0000256" key="6">
    <source>
        <dbReference type="PROSITE-ProRule" id="PRU00169"/>
    </source>
</evidence>
<dbReference type="Gene3D" id="3.40.50.2300">
    <property type="match status" value="1"/>
</dbReference>
<dbReference type="PROSITE" id="PS51755">
    <property type="entry name" value="OMPR_PHOB"/>
    <property type="match status" value="1"/>
</dbReference>
<dbReference type="OrthoDB" id="5297759at2"/>
<comment type="caution">
    <text evidence="10">The sequence shown here is derived from an EMBL/GenBank/DDBJ whole genome shotgun (WGS) entry which is preliminary data.</text>
</comment>
<dbReference type="SMART" id="SM00862">
    <property type="entry name" value="Trans_reg_C"/>
    <property type="match status" value="1"/>
</dbReference>
<keyword evidence="2" id="KW-0902">Two-component regulatory system</keyword>
<dbReference type="AlphaFoldDB" id="A0A3M8QVY4"/>
<comment type="caution">
    <text evidence="6">Lacks conserved residue(s) required for the propagation of feature annotation.</text>
</comment>
<gene>
    <name evidence="10" type="ORF">EC580_09335</name>
</gene>
<sequence length="277" mass="30733">MLFILLGGVMIHAAHLAEATWLAHTAKLDAPQDPGKRERILLLVDPASPSAEHPPVELVLRRTGALVQIVTAIPQAERLLRKWQPQILVIVGWFPLLADWCLRLRRQPPTFRLSVLVVGTSISHREAMEALDAGADAYLSAPLTPQLLVAQVQAMLKRAQGWALERIGDTESLCLDPVAHRAWILGQEVRLPRRMFHLLYYLAMHPDHTFSIAEVAAVLNAEKGGYMQPNSVAAQVYRLRKVLAAVGAGAWLETVHGFGYRFTPQKSTKNIIEISAH</sequence>
<accession>A0A3M8QVY4</accession>
<dbReference type="GO" id="GO:0006355">
    <property type="term" value="P:regulation of DNA-templated transcription"/>
    <property type="evidence" value="ECO:0007669"/>
    <property type="project" value="InterPro"/>
</dbReference>
<feature type="DNA-binding region" description="OmpR/PhoB-type" evidence="7">
    <location>
        <begin position="162"/>
        <end position="264"/>
    </location>
</feature>
<dbReference type="CDD" id="cd00383">
    <property type="entry name" value="trans_reg_C"/>
    <property type="match status" value="1"/>
</dbReference>
<proteinExistence type="predicted"/>
<dbReference type="PANTHER" id="PTHR48111:SF1">
    <property type="entry name" value="TWO-COMPONENT RESPONSE REGULATOR ORR33"/>
    <property type="match status" value="1"/>
</dbReference>
<evidence type="ECO:0000256" key="1">
    <source>
        <dbReference type="ARBA" id="ARBA00022553"/>
    </source>
</evidence>
<dbReference type="InterPro" id="IPR001867">
    <property type="entry name" value="OmpR/PhoB-type_DNA-bd"/>
</dbReference>
<feature type="domain" description="Response regulatory" evidence="8">
    <location>
        <begin position="40"/>
        <end position="156"/>
    </location>
</feature>
<evidence type="ECO:0000259" key="9">
    <source>
        <dbReference type="PROSITE" id="PS51755"/>
    </source>
</evidence>
<feature type="domain" description="OmpR/PhoB-type" evidence="9">
    <location>
        <begin position="162"/>
        <end position="264"/>
    </location>
</feature>
<dbReference type="PANTHER" id="PTHR48111">
    <property type="entry name" value="REGULATOR OF RPOS"/>
    <property type="match status" value="1"/>
</dbReference>
<reference evidence="10" key="1">
    <citation type="submission" date="2018-10" db="EMBL/GenBank/DDBJ databases">
        <title>Acidithiobacillus sulfuriphilus sp. nov.: an extremely acidophilic sulfur-oxidizing chemolithotroph isolated from a neutral pH environment.</title>
        <authorList>
            <person name="Falagan C."/>
            <person name="Moya-Beltran A."/>
            <person name="Quatrini R."/>
            <person name="Johnson D.B."/>
        </authorList>
    </citation>
    <scope>NUCLEOTIDE SEQUENCE [LARGE SCALE GENOMIC DNA]</scope>
    <source>
        <strain evidence="10">CJ-2</strain>
    </source>
</reference>
<protein>
    <submittedName>
        <fullName evidence="10">DNA-binding response regulator</fullName>
    </submittedName>
</protein>
<dbReference type="Pfam" id="PF00486">
    <property type="entry name" value="Trans_reg_C"/>
    <property type="match status" value="1"/>
</dbReference>
<dbReference type="SUPFAM" id="SSF46894">
    <property type="entry name" value="C-terminal effector domain of the bipartite response regulators"/>
    <property type="match status" value="1"/>
</dbReference>
<name>A0A3M8QVY4_9PROT</name>
<organism evidence="10">
    <name type="scientific">Acidithiobacillus sulfuriphilus</name>
    <dbReference type="NCBI Taxonomy" id="1867749"/>
    <lineage>
        <taxon>Bacteria</taxon>
        <taxon>Pseudomonadati</taxon>
        <taxon>Pseudomonadota</taxon>
        <taxon>Acidithiobacillia</taxon>
        <taxon>Acidithiobacillales</taxon>
        <taxon>Acidithiobacillaceae</taxon>
        <taxon>Acidithiobacillus</taxon>
    </lineage>
</organism>
<dbReference type="GO" id="GO:0000976">
    <property type="term" value="F:transcription cis-regulatory region binding"/>
    <property type="evidence" value="ECO:0007669"/>
    <property type="project" value="TreeGrafter"/>
</dbReference>
<dbReference type="GO" id="GO:0005829">
    <property type="term" value="C:cytosol"/>
    <property type="evidence" value="ECO:0007669"/>
    <property type="project" value="TreeGrafter"/>
</dbReference>
<evidence type="ECO:0000256" key="3">
    <source>
        <dbReference type="ARBA" id="ARBA00023015"/>
    </source>
</evidence>
<dbReference type="InterPro" id="IPR016032">
    <property type="entry name" value="Sig_transdc_resp-reg_C-effctor"/>
</dbReference>
<dbReference type="RefSeq" id="WP_123104407.1">
    <property type="nucleotide sequence ID" value="NZ_CP127527.1"/>
</dbReference>
<dbReference type="GO" id="GO:0000156">
    <property type="term" value="F:phosphorelay response regulator activity"/>
    <property type="evidence" value="ECO:0007669"/>
    <property type="project" value="TreeGrafter"/>
</dbReference>
<evidence type="ECO:0000256" key="7">
    <source>
        <dbReference type="PROSITE-ProRule" id="PRU01091"/>
    </source>
</evidence>
<evidence type="ECO:0000313" key="10">
    <source>
        <dbReference type="EMBL" id="RNF60449.1"/>
    </source>
</evidence>
<dbReference type="InterPro" id="IPR036388">
    <property type="entry name" value="WH-like_DNA-bd_sf"/>
</dbReference>
<keyword evidence="5" id="KW-0804">Transcription</keyword>
<evidence type="ECO:0000256" key="5">
    <source>
        <dbReference type="ARBA" id="ARBA00023163"/>
    </source>
</evidence>
<keyword evidence="3" id="KW-0805">Transcription regulation</keyword>
<evidence type="ECO:0000256" key="4">
    <source>
        <dbReference type="ARBA" id="ARBA00023125"/>
    </source>
</evidence>
<dbReference type="InterPro" id="IPR001789">
    <property type="entry name" value="Sig_transdc_resp-reg_receiver"/>
</dbReference>
<evidence type="ECO:0000256" key="2">
    <source>
        <dbReference type="ARBA" id="ARBA00023012"/>
    </source>
</evidence>
<dbReference type="EMBL" id="RIZI01000175">
    <property type="protein sequence ID" value="RNF60449.1"/>
    <property type="molecule type" value="Genomic_DNA"/>
</dbReference>
<dbReference type="PROSITE" id="PS50110">
    <property type="entry name" value="RESPONSE_REGULATORY"/>
    <property type="match status" value="1"/>
</dbReference>
<keyword evidence="1" id="KW-0597">Phosphoprotein</keyword>